<dbReference type="AlphaFoldDB" id="A0A133VB69"/>
<dbReference type="EMBL" id="LHXZ01000005">
    <property type="protein sequence ID" value="KXB03693.1"/>
    <property type="molecule type" value="Genomic_DNA"/>
</dbReference>
<feature type="non-terminal residue" evidence="1">
    <location>
        <position position="1"/>
    </location>
</feature>
<gene>
    <name evidence="1" type="ORF">AKJ45_00715</name>
</gene>
<name>A0A133VB69_9EURY</name>
<organism evidence="1 2">
    <name type="scientific">candidate division MSBL1 archaeon SCGC-AAA261F19</name>
    <dbReference type="NCBI Taxonomy" id="1698275"/>
    <lineage>
        <taxon>Archaea</taxon>
        <taxon>Methanobacteriati</taxon>
        <taxon>Methanobacteriota</taxon>
        <taxon>candidate division MSBL1</taxon>
    </lineage>
</organism>
<evidence type="ECO:0000313" key="2">
    <source>
        <dbReference type="Proteomes" id="UP000070565"/>
    </source>
</evidence>
<comment type="caution">
    <text evidence="1">The sequence shown here is derived from an EMBL/GenBank/DDBJ whole genome shotgun (WGS) entry which is preliminary data.</text>
</comment>
<proteinExistence type="predicted"/>
<dbReference type="Proteomes" id="UP000070565">
    <property type="component" value="Unassembled WGS sequence"/>
</dbReference>
<reference evidence="1 2" key="1">
    <citation type="journal article" date="2016" name="Sci. Rep.">
        <title>Metabolic traits of an uncultured archaeal lineage -MSBL1- from brine pools of the Red Sea.</title>
        <authorList>
            <person name="Mwirichia R."/>
            <person name="Alam I."/>
            <person name="Rashid M."/>
            <person name="Vinu M."/>
            <person name="Ba-Alawi W."/>
            <person name="Anthony Kamau A."/>
            <person name="Kamanda Ngugi D."/>
            <person name="Goker M."/>
            <person name="Klenk H.P."/>
            <person name="Bajic V."/>
            <person name="Stingl U."/>
        </authorList>
    </citation>
    <scope>NUCLEOTIDE SEQUENCE [LARGE SCALE GENOMIC DNA]</scope>
    <source>
        <strain evidence="1">SCGC-AAA261F19</strain>
    </source>
</reference>
<evidence type="ECO:0000313" key="1">
    <source>
        <dbReference type="EMBL" id="KXB03693.1"/>
    </source>
</evidence>
<accession>A0A133VB69</accession>
<sequence>DNHNNASDLEAKKIRPIRRNVKGNAELNTYHPCNISVFDFRLSGTKAGKSTNALQEIESYVYYKNN</sequence>
<protein>
    <submittedName>
        <fullName evidence="1">Uncharacterized protein</fullName>
    </submittedName>
</protein>
<keyword evidence="2" id="KW-1185">Reference proteome</keyword>